<keyword evidence="1" id="KW-0805">Transcription regulation</keyword>
<dbReference type="SMART" id="SM00895">
    <property type="entry name" value="FCD"/>
    <property type="match status" value="1"/>
</dbReference>
<evidence type="ECO:0000256" key="2">
    <source>
        <dbReference type="ARBA" id="ARBA00023125"/>
    </source>
</evidence>
<dbReference type="AlphaFoldDB" id="A0A2H1JYI3"/>
<dbReference type="SMART" id="SM00345">
    <property type="entry name" value="HTH_GNTR"/>
    <property type="match status" value="1"/>
</dbReference>
<keyword evidence="6" id="KW-1185">Reference proteome</keyword>
<dbReference type="PANTHER" id="PTHR43537:SF45">
    <property type="entry name" value="GNTR FAMILY REGULATORY PROTEIN"/>
    <property type="match status" value="1"/>
</dbReference>
<name>A0A2H1JYI3_BREAU</name>
<keyword evidence="3" id="KW-0804">Transcription</keyword>
<evidence type="ECO:0000256" key="1">
    <source>
        <dbReference type="ARBA" id="ARBA00023015"/>
    </source>
</evidence>
<dbReference type="Gene3D" id="1.10.10.10">
    <property type="entry name" value="Winged helix-like DNA-binding domain superfamily/Winged helix DNA-binding domain"/>
    <property type="match status" value="1"/>
</dbReference>
<proteinExistence type="predicted"/>
<dbReference type="Proteomes" id="UP000234525">
    <property type="component" value="Unassembled WGS sequence"/>
</dbReference>
<dbReference type="Gene3D" id="1.20.120.530">
    <property type="entry name" value="GntR ligand-binding domain-like"/>
    <property type="match status" value="1"/>
</dbReference>
<dbReference type="GO" id="GO:0003677">
    <property type="term" value="F:DNA binding"/>
    <property type="evidence" value="ECO:0007669"/>
    <property type="project" value="UniProtKB-KW"/>
</dbReference>
<dbReference type="EMBL" id="FXZB01000021">
    <property type="protein sequence ID" value="SMX92523.1"/>
    <property type="molecule type" value="Genomic_DNA"/>
</dbReference>
<gene>
    <name evidence="5" type="ORF">BAUR9175_02935</name>
</gene>
<dbReference type="InterPro" id="IPR036390">
    <property type="entry name" value="WH_DNA-bd_sf"/>
</dbReference>
<dbReference type="InterPro" id="IPR000524">
    <property type="entry name" value="Tscrpt_reg_HTH_GntR"/>
</dbReference>
<dbReference type="PROSITE" id="PS50949">
    <property type="entry name" value="HTH_GNTR"/>
    <property type="match status" value="1"/>
</dbReference>
<dbReference type="CDD" id="cd07377">
    <property type="entry name" value="WHTH_GntR"/>
    <property type="match status" value="1"/>
</dbReference>
<evidence type="ECO:0000313" key="6">
    <source>
        <dbReference type="Proteomes" id="UP000234525"/>
    </source>
</evidence>
<dbReference type="InterPro" id="IPR036388">
    <property type="entry name" value="WH-like_DNA-bd_sf"/>
</dbReference>
<protein>
    <submittedName>
        <fullName evidence="5">DNA-binding transcriptional regulator, GntR family</fullName>
    </submittedName>
</protein>
<dbReference type="PRINTS" id="PR00035">
    <property type="entry name" value="HTHGNTR"/>
</dbReference>
<comment type="caution">
    <text evidence="5">The sequence shown here is derived from an EMBL/GenBank/DDBJ whole genome shotgun (WGS) entry which is preliminary data.</text>
</comment>
<organism evidence="5 6">
    <name type="scientific">Brevibacterium aurantiacum</name>
    <dbReference type="NCBI Taxonomy" id="273384"/>
    <lineage>
        <taxon>Bacteria</taxon>
        <taxon>Bacillati</taxon>
        <taxon>Actinomycetota</taxon>
        <taxon>Actinomycetes</taxon>
        <taxon>Micrococcales</taxon>
        <taxon>Brevibacteriaceae</taxon>
        <taxon>Brevibacterium</taxon>
    </lineage>
</organism>
<evidence type="ECO:0000256" key="3">
    <source>
        <dbReference type="ARBA" id="ARBA00023163"/>
    </source>
</evidence>
<evidence type="ECO:0000259" key="4">
    <source>
        <dbReference type="PROSITE" id="PS50949"/>
    </source>
</evidence>
<feature type="domain" description="HTH gntR-type" evidence="4">
    <location>
        <begin position="5"/>
        <end position="72"/>
    </location>
</feature>
<accession>A0A2H1JYI3</accession>
<dbReference type="InterPro" id="IPR008920">
    <property type="entry name" value="TF_FadR/GntR_C"/>
</dbReference>
<dbReference type="SUPFAM" id="SSF48008">
    <property type="entry name" value="GntR ligand-binding domain-like"/>
    <property type="match status" value="1"/>
</dbReference>
<dbReference type="GO" id="GO:0003700">
    <property type="term" value="F:DNA-binding transcription factor activity"/>
    <property type="evidence" value="ECO:0007669"/>
    <property type="project" value="InterPro"/>
</dbReference>
<reference evidence="5" key="1">
    <citation type="submission" date="2017-03" db="EMBL/GenBank/DDBJ databases">
        <authorList>
            <person name="Monnet C."/>
        </authorList>
    </citation>
    <scope>NUCLEOTIDE SEQUENCE [LARGE SCALE GENOMIC DNA]</scope>
    <source>
        <strain evidence="5">ATCC 9175</strain>
    </source>
</reference>
<dbReference type="InterPro" id="IPR011711">
    <property type="entry name" value="GntR_C"/>
</dbReference>
<keyword evidence="2 5" id="KW-0238">DNA-binding</keyword>
<sequence length="224" mass="24689">MAAKVAMADQAYTQLKREIVQAKLRPGAMLSDSELPDQYGMSRTPVREAINTLRREGLVIVRPKRGTFVKPIDFSEIQDLYALRKMVEPEAAVLASERVSAEELEELVELSALSMDDTADKALLNERNAQLHVRIAEVAGIPLLTNAVRSIHEEIERCLNLRKEIGRPEKAVNHGRLVDAIAGRDAEVIRTTALSGIERARSHMMNVLTSHSGASSVSDIVAET</sequence>
<dbReference type="PANTHER" id="PTHR43537">
    <property type="entry name" value="TRANSCRIPTIONAL REGULATOR, GNTR FAMILY"/>
    <property type="match status" value="1"/>
</dbReference>
<dbReference type="Pfam" id="PF00392">
    <property type="entry name" value="GntR"/>
    <property type="match status" value="1"/>
</dbReference>
<dbReference type="Pfam" id="PF07729">
    <property type="entry name" value="FCD"/>
    <property type="match status" value="1"/>
</dbReference>
<evidence type="ECO:0000313" key="5">
    <source>
        <dbReference type="EMBL" id="SMX92523.1"/>
    </source>
</evidence>
<dbReference type="SUPFAM" id="SSF46785">
    <property type="entry name" value="Winged helix' DNA-binding domain"/>
    <property type="match status" value="1"/>
</dbReference>